<evidence type="ECO:0000313" key="2">
    <source>
        <dbReference type="Proteomes" id="UP000593578"/>
    </source>
</evidence>
<dbReference type="GO" id="GO:0016787">
    <property type="term" value="F:hydrolase activity"/>
    <property type="evidence" value="ECO:0007669"/>
    <property type="project" value="TreeGrafter"/>
</dbReference>
<dbReference type="AlphaFoldDB" id="A0A7J8PQD6"/>
<organism evidence="1 2">
    <name type="scientific">Gossypium raimondii</name>
    <name type="common">Peruvian cotton</name>
    <name type="synonym">Gossypium klotzschianum subsp. raimondii</name>
    <dbReference type="NCBI Taxonomy" id="29730"/>
    <lineage>
        <taxon>Eukaryota</taxon>
        <taxon>Viridiplantae</taxon>
        <taxon>Streptophyta</taxon>
        <taxon>Embryophyta</taxon>
        <taxon>Tracheophyta</taxon>
        <taxon>Spermatophyta</taxon>
        <taxon>Magnoliopsida</taxon>
        <taxon>eudicotyledons</taxon>
        <taxon>Gunneridae</taxon>
        <taxon>Pentapetalae</taxon>
        <taxon>rosids</taxon>
        <taxon>malvids</taxon>
        <taxon>Malvales</taxon>
        <taxon>Malvaceae</taxon>
        <taxon>Malvoideae</taxon>
        <taxon>Gossypium</taxon>
    </lineage>
</organism>
<evidence type="ECO:0008006" key="3">
    <source>
        <dbReference type="Google" id="ProtNLM"/>
    </source>
</evidence>
<protein>
    <recommendedName>
        <fullName evidence="3">Strictosidine synthase conserved region domain-containing protein</fullName>
    </recommendedName>
</protein>
<comment type="caution">
    <text evidence="1">The sequence shown here is derived from an EMBL/GenBank/DDBJ whole genome shotgun (WGS) entry which is preliminary data.</text>
</comment>
<dbReference type="EMBL" id="JABEZZ010000007">
    <property type="protein sequence ID" value="MBA0591303.1"/>
    <property type="molecule type" value="Genomic_DNA"/>
</dbReference>
<reference evidence="1 2" key="1">
    <citation type="journal article" date="2019" name="Genome Biol. Evol.">
        <title>Insights into the evolution of the New World diploid cottons (Gossypium, subgenus Houzingenia) based on genome sequencing.</title>
        <authorList>
            <person name="Grover C.E."/>
            <person name="Arick M.A. 2nd"/>
            <person name="Thrash A."/>
            <person name="Conover J.L."/>
            <person name="Sanders W.S."/>
            <person name="Peterson D.G."/>
            <person name="Frelichowski J.E."/>
            <person name="Scheffler J.A."/>
            <person name="Scheffler B.E."/>
            <person name="Wendel J.F."/>
        </authorList>
    </citation>
    <scope>NUCLEOTIDE SEQUENCE [LARGE SCALE GENOMIC DNA]</scope>
    <source>
        <strain evidence="1">8</strain>
        <tissue evidence="1">Leaf</tissue>
    </source>
</reference>
<gene>
    <name evidence="1" type="ORF">Gorai_019981</name>
</gene>
<accession>A0A7J8PQD6</accession>
<evidence type="ECO:0000313" key="1">
    <source>
        <dbReference type="EMBL" id="MBA0591303.1"/>
    </source>
</evidence>
<proteinExistence type="predicted"/>
<sequence length="103" mass="11128">VGPNGDTAIRLAISAKAVPFKFTNGLDIYTSTGMDADFLVSSSDRTGRLLKYNPYTGDASVLVADNIKRNKNGEFWVALNSERLGTITNDAPDPIGMKFNEEA</sequence>
<dbReference type="PANTHER" id="PTHR10426:SF86">
    <property type="entry name" value="PROTEIN STRICTOSIDINE SYNTHASE-LIKE 10-LIKE"/>
    <property type="match status" value="1"/>
</dbReference>
<feature type="non-terminal residue" evidence="1">
    <location>
        <position position="1"/>
    </location>
</feature>
<dbReference type="Gene3D" id="2.120.10.30">
    <property type="entry name" value="TolB, C-terminal domain"/>
    <property type="match status" value="2"/>
</dbReference>
<feature type="non-terminal residue" evidence="1">
    <location>
        <position position="103"/>
    </location>
</feature>
<dbReference type="InterPro" id="IPR011042">
    <property type="entry name" value="6-blade_b-propeller_TolB-like"/>
</dbReference>
<dbReference type="GO" id="GO:0012505">
    <property type="term" value="C:endomembrane system"/>
    <property type="evidence" value="ECO:0007669"/>
    <property type="project" value="TreeGrafter"/>
</dbReference>
<dbReference type="Proteomes" id="UP000593578">
    <property type="component" value="Unassembled WGS sequence"/>
</dbReference>
<dbReference type="PANTHER" id="PTHR10426">
    <property type="entry name" value="STRICTOSIDINE SYNTHASE-RELATED"/>
    <property type="match status" value="1"/>
</dbReference>
<name>A0A7J8PQD6_GOSRA</name>